<comment type="caution">
    <text evidence="1">The sequence shown here is derived from an EMBL/GenBank/DDBJ whole genome shotgun (WGS) entry which is preliminary data.</text>
</comment>
<reference evidence="1 2" key="1">
    <citation type="submission" date="2018-01" db="EMBL/GenBank/DDBJ databases">
        <title>Whole genome sequencing of Histamine producing bacteria.</title>
        <authorList>
            <person name="Butler K."/>
        </authorList>
    </citation>
    <scope>NUCLEOTIDE SEQUENCE [LARGE SCALE GENOMIC DNA]</scope>
    <source>
        <strain evidence="1 2">DSM 100436</strain>
    </source>
</reference>
<accession>A0A2T3NPZ2</accession>
<gene>
    <name evidence="1" type="ORF">C9I98_16545</name>
</gene>
<dbReference type="AlphaFoldDB" id="A0A2T3NPZ2"/>
<organism evidence="1 2">
    <name type="scientific">Photobacterium sanctipauli</name>
    <dbReference type="NCBI Taxonomy" id="1342794"/>
    <lineage>
        <taxon>Bacteria</taxon>
        <taxon>Pseudomonadati</taxon>
        <taxon>Pseudomonadota</taxon>
        <taxon>Gammaproteobacteria</taxon>
        <taxon>Vibrionales</taxon>
        <taxon>Vibrionaceae</taxon>
        <taxon>Photobacterium</taxon>
    </lineage>
</organism>
<proteinExistence type="predicted"/>
<sequence>MANNKNPQTRVTTVLQRMTELVEADPRFADMFAPELNRLLNGVKSSDGFGLHGELDPRGDARLGQFSLDHVAGVDDDCPHGTPTTEDCELRIQHGVCSGCGRQTIYPR</sequence>
<evidence type="ECO:0000313" key="1">
    <source>
        <dbReference type="EMBL" id="PSW18311.1"/>
    </source>
</evidence>
<protein>
    <submittedName>
        <fullName evidence="1">Uncharacterized protein</fullName>
    </submittedName>
</protein>
<dbReference type="EMBL" id="PYMA01000011">
    <property type="protein sequence ID" value="PSW18311.1"/>
    <property type="molecule type" value="Genomic_DNA"/>
</dbReference>
<dbReference type="OrthoDB" id="5817770at2"/>
<evidence type="ECO:0000313" key="2">
    <source>
        <dbReference type="Proteomes" id="UP000241771"/>
    </source>
</evidence>
<dbReference type="Proteomes" id="UP000241771">
    <property type="component" value="Unassembled WGS sequence"/>
</dbReference>
<name>A0A2T3NPZ2_9GAMM</name>
<dbReference type="RefSeq" id="WP_036816895.1">
    <property type="nucleotide sequence ID" value="NZ_JGVO01000049.1"/>
</dbReference>
<keyword evidence="2" id="KW-1185">Reference proteome</keyword>